<keyword evidence="4" id="KW-1185">Reference proteome</keyword>
<proteinExistence type="predicted"/>
<sequence>MNKEAIIAMKRNQQIMVRSKDGETLTGYPVPTDHSSKLVLRTTFGPVWIPYEEVEQITRIISINRSRKLALS</sequence>
<dbReference type="Proteomes" id="UP001221519">
    <property type="component" value="Chromosome"/>
</dbReference>
<evidence type="ECO:0000313" key="2">
    <source>
        <dbReference type="EMBL" id="WDI01205.1"/>
    </source>
</evidence>
<evidence type="ECO:0008006" key="5">
    <source>
        <dbReference type="Google" id="ProtNLM"/>
    </source>
</evidence>
<name>A0AAX3MX72_9BACL</name>
<dbReference type="EMBL" id="CP118108">
    <property type="protein sequence ID" value="WDI01205.1"/>
    <property type="molecule type" value="Genomic_DNA"/>
</dbReference>
<dbReference type="RefSeq" id="WP_047910903.1">
    <property type="nucleotide sequence ID" value="NZ_CP118101.1"/>
</dbReference>
<protein>
    <recommendedName>
        <fullName evidence="5">DUF2642 domain-containing protein</fullName>
    </recommendedName>
</protein>
<dbReference type="EMBL" id="CP118101">
    <property type="protein sequence ID" value="WDH81489.1"/>
    <property type="molecule type" value="Genomic_DNA"/>
</dbReference>
<evidence type="ECO:0000313" key="3">
    <source>
        <dbReference type="Proteomes" id="UP001220962"/>
    </source>
</evidence>
<gene>
    <name evidence="1" type="ORF">PUW23_18435</name>
    <name evidence="2" type="ORF">PUW25_18270</name>
</gene>
<evidence type="ECO:0000313" key="4">
    <source>
        <dbReference type="Proteomes" id="UP001221519"/>
    </source>
</evidence>
<accession>A0AAX3MX72</accession>
<dbReference type="Proteomes" id="UP001220962">
    <property type="component" value="Chromosome"/>
</dbReference>
<organism evidence="1 3">
    <name type="scientific">Paenibacillus urinalis</name>
    <dbReference type="NCBI Taxonomy" id="521520"/>
    <lineage>
        <taxon>Bacteria</taxon>
        <taxon>Bacillati</taxon>
        <taxon>Bacillota</taxon>
        <taxon>Bacilli</taxon>
        <taxon>Bacillales</taxon>
        <taxon>Paenibacillaceae</taxon>
        <taxon>Paenibacillus</taxon>
    </lineage>
</organism>
<dbReference type="AlphaFoldDB" id="A0AAX3MX72"/>
<evidence type="ECO:0000313" key="1">
    <source>
        <dbReference type="EMBL" id="WDH81489.1"/>
    </source>
</evidence>
<reference evidence="1 4" key="1">
    <citation type="submission" date="2023-02" db="EMBL/GenBank/DDBJ databases">
        <title>Pathogen: clinical or host-associated sample.</title>
        <authorList>
            <person name="Hergert J."/>
            <person name="Casey R."/>
            <person name="Wagner J."/>
            <person name="Young E.L."/>
            <person name="Oakeson K.F."/>
        </authorList>
    </citation>
    <scope>NUCLEOTIDE SEQUENCE</scope>
    <source>
        <strain evidence="2 4">2022CK-00829</strain>
        <strain evidence="1">2022CK-00830</strain>
    </source>
</reference>